<sequence length="129" mass="14717">MQCNLKDKEKKQMKKAKLREKKEDKQGDFKKFQDKVEFGEVVNAPPTLSVLPRHAKVTEKPWVKSLLANDIVRDNATQNASCSMKSSGNLGKGTKRKLMSPAQQERMDLERQRAISVYRQLKKSSVLQG</sequence>
<feature type="region of interest" description="Disordered" evidence="1">
    <location>
        <begin position="1"/>
        <end position="26"/>
    </location>
</feature>
<feature type="compositionally biased region" description="Basic and acidic residues" evidence="1">
    <location>
        <begin position="1"/>
        <end position="10"/>
    </location>
</feature>
<dbReference type="AlphaFoldDB" id="A0ABD0M7F0"/>
<protein>
    <submittedName>
        <fullName evidence="2">Uncharacterized protein</fullName>
    </submittedName>
</protein>
<reference evidence="2 3" key="1">
    <citation type="journal article" date="2023" name="Sci. Data">
        <title>Genome assembly of the Korean intertidal mud-creeper Batillaria attramentaria.</title>
        <authorList>
            <person name="Patra A.K."/>
            <person name="Ho P.T."/>
            <person name="Jun S."/>
            <person name="Lee S.J."/>
            <person name="Kim Y."/>
            <person name="Won Y.J."/>
        </authorList>
    </citation>
    <scope>NUCLEOTIDE SEQUENCE [LARGE SCALE GENOMIC DNA]</scope>
    <source>
        <strain evidence="2">Wonlab-2016</strain>
    </source>
</reference>
<dbReference type="Proteomes" id="UP001519460">
    <property type="component" value="Unassembled WGS sequence"/>
</dbReference>
<dbReference type="InterPro" id="IPR026680">
    <property type="entry name" value="CCDC137"/>
</dbReference>
<accession>A0ABD0M7F0</accession>
<dbReference type="EMBL" id="JACVVK020000003">
    <property type="protein sequence ID" value="KAK7507875.1"/>
    <property type="molecule type" value="Genomic_DNA"/>
</dbReference>
<dbReference type="PANTHER" id="PTHR21838">
    <property type="entry name" value="COILED-COIL DOMAIN-CONTAINING PROTEIN 137"/>
    <property type="match status" value="1"/>
</dbReference>
<gene>
    <name evidence="2" type="ORF">BaRGS_00000840</name>
</gene>
<organism evidence="2 3">
    <name type="scientific">Batillaria attramentaria</name>
    <dbReference type="NCBI Taxonomy" id="370345"/>
    <lineage>
        <taxon>Eukaryota</taxon>
        <taxon>Metazoa</taxon>
        <taxon>Spiralia</taxon>
        <taxon>Lophotrochozoa</taxon>
        <taxon>Mollusca</taxon>
        <taxon>Gastropoda</taxon>
        <taxon>Caenogastropoda</taxon>
        <taxon>Sorbeoconcha</taxon>
        <taxon>Cerithioidea</taxon>
        <taxon>Batillariidae</taxon>
        <taxon>Batillaria</taxon>
    </lineage>
</organism>
<evidence type="ECO:0000313" key="2">
    <source>
        <dbReference type="EMBL" id="KAK7507875.1"/>
    </source>
</evidence>
<comment type="caution">
    <text evidence="2">The sequence shown here is derived from an EMBL/GenBank/DDBJ whole genome shotgun (WGS) entry which is preliminary data.</text>
</comment>
<name>A0ABD0M7F0_9CAEN</name>
<feature type="compositionally biased region" description="Polar residues" evidence="1">
    <location>
        <begin position="79"/>
        <end position="89"/>
    </location>
</feature>
<proteinExistence type="predicted"/>
<dbReference type="PANTHER" id="PTHR21838:SF2">
    <property type="entry name" value="COILED-COIL DOMAIN-CONTAINING PROTEIN 137"/>
    <property type="match status" value="1"/>
</dbReference>
<feature type="region of interest" description="Disordered" evidence="1">
    <location>
        <begin position="79"/>
        <end position="111"/>
    </location>
</feature>
<evidence type="ECO:0000256" key="1">
    <source>
        <dbReference type="SAM" id="MobiDB-lite"/>
    </source>
</evidence>
<evidence type="ECO:0000313" key="3">
    <source>
        <dbReference type="Proteomes" id="UP001519460"/>
    </source>
</evidence>
<keyword evidence="3" id="KW-1185">Reference proteome</keyword>